<name>A0AAN7GXG5_9PEZI</name>
<organism evidence="2 3">
    <name type="scientific">Podospora fimiseda</name>
    <dbReference type="NCBI Taxonomy" id="252190"/>
    <lineage>
        <taxon>Eukaryota</taxon>
        <taxon>Fungi</taxon>
        <taxon>Dikarya</taxon>
        <taxon>Ascomycota</taxon>
        <taxon>Pezizomycotina</taxon>
        <taxon>Sordariomycetes</taxon>
        <taxon>Sordariomycetidae</taxon>
        <taxon>Sordariales</taxon>
        <taxon>Podosporaceae</taxon>
        <taxon>Podospora</taxon>
    </lineage>
</organism>
<dbReference type="EMBL" id="MU865349">
    <property type="protein sequence ID" value="KAK4226353.1"/>
    <property type="molecule type" value="Genomic_DNA"/>
</dbReference>
<proteinExistence type="predicted"/>
<dbReference type="Proteomes" id="UP001301958">
    <property type="component" value="Unassembled WGS sequence"/>
</dbReference>
<feature type="transmembrane region" description="Helical" evidence="1">
    <location>
        <begin position="29"/>
        <end position="52"/>
    </location>
</feature>
<evidence type="ECO:0000256" key="1">
    <source>
        <dbReference type="SAM" id="Phobius"/>
    </source>
</evidence>
<keyword evidence="1" id="KW-0472">Membrane</keyword>
<evidence type="ECO:0000313" key="2">
    <source>
        <dbReference type="EMBL" id="KAK4226353.1"/>
    </source>
</evidence>
<keyword evidence="1" id="KW-0812">Transmembrane</keyword>
<accession>A0AAN7GXG5</accession>
<reference evidence="2" key="1">
    <citation type="journal article" date="2023" name="Mol. Phylogenet. Evol.">
        <title>Genome-scale phylogeny and comparative genomics of the fungal order Sordariales.</title>
        <authorList>
            <person name="Hensen N."/>
            <person name="Bonometti L."/>
            <person name="Westerberg I."/>
            <person name="Brannstrom I.O."/>
            <person name="Guillou S."/>
            <person name="Cros-Aarteil S."/>
            <person name="Calhoun S."/>
            <person name="Haridas S."/>
            <person name="Kuo A."/>
            <person name="Mondo S."/>
            <person name="Pangilinan J."/>
            <person name="Riley R."/>
            <person name="LaButti K."/>
            <person name="Andreopoulos B."/>
            <person name="Lipzen A."/>
            <person name="Chen C."/>
            <person name="Yan M."/>
            <person name="Daum C."/>
            <person name="Ng V."/>
            <person name="Clum A."/>
            <person name="Steindorff A."/>
            <person name="Ohm R.A."/>
            <person name="Martin F."/>
            <person name="Silar P."/>
            <person name="Natvig D.O."/>
            <person name="Lalanne C."/>
            <person name="Gautier V."/>
            <person name="Ament-Velasquez S.L."/>
            <person name="Kruys A."/>
            <person name="Hutchinson M.I."/>
            <person name="Powell A.J."/>
            <person name="Barry K."/>
            <person name="Miller A.N."/>
            <person name="Grigoriev I.V."/>
            <person name="Debuchy R."/>
            <person name="Gladieux P."/>
            <person name="Hiltunen Thoren M."/>
            <person name="Johannesson H."/>
        </authorList>
    </citation>
    <scope>NUCLEOTIDE SEQUENCE</scope>
    <source>
        <strain evidence="2">CBS 990.96</strain>
    </source>
</reference>
<protein>
    <submittedName>
        <fullName evidence="2">Uncharacterized protein</fullName>
    </submittedName>
</protein>
<dbReference type="AlphaFoldDB" id="A0AAN7GXG5"/>
<keyword evidence="3" id="KW-1185">Reference proteome</keyword>
<gene>
    <name evidence="2" type="ORF">QBC38DRAFT_480751</name>
</gene>
<evidence type="ECO:0000313" key="3">
    <source>
        <dbReference type="Proteomes" id="UP001301958"/>
    </source>
</evidence>
<feature type="transmembrane region" description="Helical" evidence="1">
    <location>
        <begin position="72"/>
        <end position="93"/>
    </location>
</feature>
<reference evidence="2" key="2">
    <citation type="submission" date="2023-05" db="EMBL/GenBank/DDBJ databases">
        <authorList>
            <consortium name="Lawrence Berkeley National Laboratory"/>
            <person name="Steindorff A."/>
            <person name="Hensen N."/>
            <person name="Bonometti L."/>
            <person name="Westerberg I."/>
            <person name="Brannstrom I.O."/>
            <person name="Guillou S."/>
            <person name="Cros-Aarteil S."/>
            <person name="Calhoun S."/>
            <person name="Haridas S."/>
            <person name="Kuo A."/>
            <person name="Mondo S."/>
            <person name="Pangilinan J."/>
            <person name="Riley R."/>
            <person name="Labutti K."/>
            <person name="Andreopoulos B."/>
            <person name="Lipzen A."/>
            <person name="Chen C."/>
            <person name="Yanf M."/>
            <person name="Daum C."/>
            <person name="Ng V."/>
            <person name="Clum A."/>
            <person name="Ohm R."/>
            <person name="Martin F."/>
            <person name="Silar P."/>
            <person name="Natvig D."/>
            <person name="Lalanne C."/>
            <person name="Gautier V."/>
            <person name="Ament-Velasquez S.L."/>
            <person name="Kruys A."/>
            <person name="Hutchinson M.I."/>
            <person name="Powell A.J."/>
            <person name="Barry K."/>
            <person name="Miller A.N."/>
            <person name="Grigoriev I.V."/>
            <person name="Debuchy R."/>
            <person name="Gladieux P."/>
            <person name="Thoren M.H."/>
            <person name="Johannesson H."/>
        </authorList>
    </citation>
    <scope>NUCLEOTIDE SEQUENCE</scope>
    <source>
        <strain evidence="2">CBS 990.96</strain>
    </source>
</reference>
<sequence>MRQSIGGLHRWTSRSNDERQRPLDCCFSLIDFPNAQAVVCCVFVCAVSASITDYLTTDRTKLSMGVSGLSPHLAAAASSLVPIFVSFSGFLVSPSISCRRRFMLSCLLAAFAHQYQALGF</sequence>
<comment type="caution">
    <text evidence="2">The sequence shown here is derived from an EMBL/GenBank/DDBJ whole genome shotgun (WGS) entry which is preliminary data.</text>
</comment>
<keyword evidence="1" id="KW-1133">Transmembrane helix</keyword>